<evidence type="ECO:0000313" key="3">
    <source>
        <dbReference type="Proteomes" id="UP000484988"/>
    </source>
</evidence>
<reference evidence="2 3" key="1">
    <citation type="submission" date="2020-02" db="EMBL/GenBank/DDBJ databases">
        <title>Whole Genome Shotgun Sequence of Streptomyces sp. strain CWH03.</title>
        <authorList>
            <person name="Dohra H."/>
            <person name="Kodani S."/>
            <person name="Yamamura H."/>
        </authorList>
    </citation>
    <scope>NUCLEOTIDE SEQUENCE [LARGE SCALE GENOMIC DNA]</scope>
    <source>
        <strain evidence="2 3">CWH03</strain>
    </source>
</reference>
<keyword evidence="3" id="KW-1185">Reference proteome</keyword>
<dbReference type="Proteomes" id="UP000484988">
    <property type="component" value="Unassembled WGS sequence"/>
</dbReference>
<evidence type="ECO:0000313" key="2">
    <source>
        <dbReference type="EMBL" id="GFH37221.1"/>
    </source>
</evidence>
<proteinExistence type="predicted"/>
<feature type="compositionally biased region" description="Basic and acidic residues" evidence="1">
    <location>
        <begin position="108"/>
        <end position="121"/>
    </location>
</feature>
<dbReference type="EMBL" id="BLLG01000009">
    <property type="protein sequence ID" value="GFH37221.1"/>
    <property type="molecule type" value="Genomic_DNA"/>
</dbReference>
<feature type="region of interest" description="Disordered" evidence="1">
    <location>
        <begin position="17"/>
        <end position="147"/>
    </location>
</feature>
<comment type="caution">
    <text evidence="2">The sequence shown here is derived from an EMBL/GenBank/DDBJ whole genome shotgun (WGS) entry which is preliminary data.</text>
</comment>
<evidence type="ECO:0000256" key="1">
    <source>
        <dbReference type="SAM" id="MobiDB-lite"/>
    </source>
</evidence>
<sequence length="160" mass="16730">MAVPDSLVTNCHAACRLPHNAARGDRGGDAESAPPGARRAEREGSRRSGPVRRRPIPRSTTRCERGAGGRGPVARGTGTGRETGGDAGRRPGAGVQQSGEEMALTARGRPDPHHAMERPGGREGQYGHTVQGSRPGEGVAGRALRRHSPVTLVRRVTAVT</sequence>
<organism evidence="2 3">
    <name type="scientific">Streptomyces pacificus</name>
    <dbReference type="NCBI Taxonomy" id="2705029"/>
    <lineage>
        <taxon>Bacteria</taxon>
        <taxon>Bacillati</taxon>
        <taxon>Actinomycetota</taxon>
        <taxon>Actinomycetes</taxon>
        <taxon>Kitasatosporales</taxon>
        <taxon>Streptomycetaceae</taxon>
        <taxon>Streptomyces</taxon>
    </lineage>
</organism>
<name>A0A6A0AY28_9ACTN</name>
<protein>
    <submittedName>
        <fullName evidence="2">Uncharacterized protein</fullName>
    </submittedName>
</protein>
<gene>
    <name evidence="2" type="ORF">SCWH03_34570</name>
</gene>
<dbReference type="AlphaFoldDB" id="A0A6A0AY28"/>
<feature type="compositionally biased region" description="Gly residues" evidence="1">
    <location>
        <begin position="68"/>
        <end position="82"/>
    </location>
</feature>
<accession>A0A6A0AY28</accession>